<sequence>MNPPGAVGGSTGQMGESSELPTAPWTEENVGVDAVENNMELSPELSAELTVTLPMF</sequence>
<dbReference type="RefSeq" id="WP_254011028.1">
    <property type="nucleotide sequence ID" value="NZ_JAMZMM010000045.1"/>
</dbReference>
<name>A0AAE3GQT6_9CYAN</name>
<evidence type="ECO:0000313" key="3">
    <source>
        <dbReference type="Proteomes" id="UP001204953"/>
    </source>
</evidence>
<proteinExistence type="predicted"/>
<protein>
    <submittedName>
        <fullName evidence="2">Uncharacterized protein</fullName>
    </submittedName>
</protein>
<keyword evidence="3" id="KW-1185">Reference proteome</keyword>
<organism evidence="2 3">
    <name type="scientific">Limnofasciculus baicalensis BBK-W-15</name>
    <dbReference type="NCBI Taxonomy" id="2699891"/>
    <lineage>
        <taxon>Bacteria</taxon>
        <taxon>Bacillati</taxon>
        <taxon>Cyanobacteriota</taxon>
        <taxon>Cyanophyceae</taxon>
        <taxon>Coleofasciculales</taxon>
        <taxon>Coleofasciculaceae</taxon>
        <taxon>Limnofasciculus</taxon>
        <taxon>Limnofasciculus baicalensis</taxon>
    </lineage>
</organism>
<feature type="compositionally biased region" description="Gly residues" evidence="1">
    <location>
        <begin position="1"/>
        <end position="12"/>
    </location>
</feature>
<comment type="caution">
    <text evidence="2">The sequence shown here is derived from an EMBL/GenBank/DDBJ whole genome shotgun (WGS) entry which is preliminary data.</text>
</comment>
<feature type="region of interest" description="Disordered" evidence="1">
    <location>
        <begin position="1"/>
        <end position="29"/>
    </location>
</feature>
<dbReference type="EMBL" id="JAMZMM010000045">
    <property type="protein sequence ID" value="MCP2728226.1"/>
    <property type="molecule type" value="Genomic_DNA"/>
</dbReference>
<evidence type="ECO:0000313" key="2">
    <source>
        <dbReference type="EMBL" id="MCP2728226.1"/>
    </source>
</evidence>
<dbReference type="Proteomes" id="UP001204953">
    <property type="component" value="Unassembled WGS sequence"/>
</dbReference>
<reference evidence="2" key="1">
    <citation type="submission" date="2022-06" db="EMBL/GenBank/DDBJ databases">
        <title>New cyanobacteria of genus Symplocastrum in benthos of Lake Baikal.</title>
        <authorList>
            <person name="Sorokovikova E."/>
            <person name="Tikhonova I."/>
            <person name="Krasnopeev A."/>
            <person name="Evseev P."/>
            <person name="Gladkikh A."/>
            <person name="Belykh O."/>
        </authorList>
    </citation>
    <scope>NUCLEOTIDE SEQUENCE</scope>
    <source>
        <strain evidence="2">BBK-W-15</strain>
    </source>
</reference>
<accession>A0AAE3GQT6</accession>
<gene>
    <name evidence="2" type="ORF">NJ959_07030</name>
</gene>
<evidence type="ECO:0000256" key="1">
    <source>
        <dbReference type="SAM" id="MobiDB-lite"/>
    </source>
</evidence>
<dbReference type="AlphaFoldDB" id="A0AAE3GQT6"/>